<dbReference type="SUPFAM" id="SSF88946">
    <property type="entry name" value="Sigma2 domain of RNA polymerase sigma factors"/>
    <property type="match status" value="1"/>
</dbReference>
<organism evidence="9 10">
    <name type="scientific">Candidatus Woykebacteria bacterium RIFCSPLOWO2_01_FULL_41_12</name>
    <dbReference type="NCBI Taxonomy" id="1802604"/>
    <lineage>
        <taxon>Bacteria</taxon>
        <taxon>Candidatus Woykeibacteriota</taxon>
    </lineage>
</organism>
<dbReference type="InterPro" id="IPR000838">
    <property type="entry name" value="RNA_pol_sigma70_ECF_CS"/>
</dbReference>
<accession>A0A1G1WYA5</accession>
<dbReference type="SUPFAM" id="SSF88659">
    <property type="entry name" value="Sigma3 and sigma4 domains of RNA polymerase sigma factors"/>
    <property type="match status" value="1"/>
</dbReference>
<dbReference type="GO" id="GO:0016987">
    <property type="term" value="F:sigma factor activity"/>
    <property type="evidence" value="ECO:0007669"/>
    <property type="project" value="UniProtKB-KW"/>
</dbReference>
<evidence type="ECO:0000313" key="9">
    <source>
        <dbReference type="EMBL" id="OGY32310.1"/>
    </source>
</evidence>
<keyword evidence="4 6" id="KW-0238">DNA-binding</keyword>
<dbReference type="Gene3D" id="1.10.1740.10">
    <property type="match status" value="1"/>
</dbReference>
<comment type="similarity">
    <text evidence="1 6">Belongs to the sigma-70 factor family. ECF subfamily.</text>
</comment>
<dbReference type="Pfam" id="PF08281">
    <property type="entry name" value="Sigma70_r4_2"/>
    <property type="match status" value="1"/>
</dbReference>
<dbReference type="NCBIfam" id="TIGR02937">
    <property type="entry name" value="sigma70-ECF"/>
    <property type="match status" value="1"/>
</dbReference>
<dbReference type="GO" id="GO:0006352">
    <property type="term" value="P:DNA-templated transcription initiation"/>
    <property type="evidence" value="ECO:0007669"/>
    <property type="project" value="InterPro"/>
</dbReference>
<dbReference type="PANTHER" id="PTHR43133:SF57">
    <property type="entry name" value="RNA POLYMERASE SIGMA-70 FACTOR"/>
    <property type="match status" value="1"/>
</dbReference>
<dbReference type="Pfam" id="PF04542">
    <property type="entry name" value="Sigma70_r2"/>
    <property type="match status" value="1"/>
</dbReference>
<evidence type="ECO:0000259" key="7">
    <source>
        <dbReference type="Pfam" id="PF04542"/>
    </source>
</evidence>
<dbReference type="InterPro" id="IPR039425">
    <property type="entry name" value="RNA_pol_sigma-70-like"/>
</dbReference>
<proteinExistence type="inferred from homology"/>
<dbReference type="InterPro" id="IPR036388">
    <property type="entry name" value="WH-like_DNA-bd_sf"/>
</dbReference>
<evidence type="ECO:0000259" key="8">
    <source>
        <dbReference type="Pfam" id="PF08281"/>
    </source>
</evidence>
<evidence type="ECO:0000256" key="6">
    <source>
        <dbReference type="RuleBase" id="RU000716"/>
    </source>
</evidence>
<dbReference type="InterPro" id="IPR014284">
    <property type="entry name" value="RNA_pol_sigma-70_dom"/>
</dbReference>
<evidence type="ECO:0000256" key="1">
    <source>
        <dbReference type="ARBA" id="ARBA00010641"/>
    </source>
</evidence>
<dbReference type="PANTHER" id="PTHR43133">
    <property type="entry name" value="RNA POLYMERASE ECF-TYPE SIGMA FACTO"/>
    <property type="match status" value="1"/>
</dbReference>
<dbReference type="EMBL" id="MHDA01000020">
    <property type="protein sequence ID" value="OGY32310.1"/>
    <property type="molecule type" value="Genomic_DNA"/>
</dbReference>
<feature type="domain" description="RNA polymerase sigma factor 70 region 4 type 2" evidence="8">
    <location>
        <begin position="127"/>
        <end position="176"/>
    </location>
</feature>
<protein>
    <recommendedName>
        <fullName evidence="6">RNA polymerase sigma factor</fullName>
    </recommendedName>
</protein>
<evidence type="ECO:0000256" key="3">
    <source>
        <dbReference type="ARBA" id="ARBA00023082"/>
    </source>
</evidence>
<evidence type="ECO:0000256" key="4">
    <source>
        <dbReference type="ARBA" id="ARBA00023125"/>
    </source>
</evidence>
<evidence type="ECO:0000313" key="10">
    <source>
        <dbReference type="Proteomes" id="UP000179279"/>
    </source>
</evidence>
<feature type="domain" description="RNA polymerase sigma-70 region 2" evidence="7">
    <location>
        <begin position="31"/>
        <end position="97"/>
    </location>
</feature>
<dbReference type="CDD" id="cd06171">
    <property type="entry name" value="Sigma70_r4"/>
    <property type="match status" value="1"/>
</dbReference>
<keyword evidence="5 6" id="KW-0804">Transcription</keyword>
<dbReference type="GO" id="GO:0003677">
    <property type="term" value="F:DNA binding"/>
    <property type="evidence" value="ECO:0007669"/>
    <property type="project" value="UniProtKB-KW"/>
</dbReference>
<dbReference type="InterPro" id="IPR007627">
    <property type="entry name" value="RNA_pol_sigma70_r2"/>
</dbReference>
<dbReference type="AlphaFoldDB" id="A0A1G1WYA5"/>
<dbReference type="Gene3D" id="1.10.10.10">
    <property type="entry name" value="Winged helix-like DNA-binding domain superfamily/Winged helix DNA-binding domain"/>
    <property type="match status" value="1"/>
</dbReference>
<evidence type="ECO:0000256" key="5">
    <source>
        <dbReference type="ARBA" id="ARBA00023163"/>
    </source>
</evidence>
<name>A0A1G1WYA5_9BACT</name>
<dbReference type="PROSITE" id="PS01063">
    <property type="entry name" value="SIGMA70_ECF"/>
    <property type="match status" value="1"/>
</dbReference>
<comment type="caution">
    <text evidence="9">The sequence shown here is derived from an EMBL/GenBank/DDBJ whole genome shotgun (WGS) entry which is preliminary data.</text>
</comment>
<dbReference type="Proteomes" id="UP000179279">
    <property type="component" value="Unassembled WGS sequence"/>
</dbReference>
<dbReference type="InterPro" id="IPR013249">
    <property type="entry name" value="RNA_pol_sigma70_r4_t2"/>
</dbReference>
<keyword evidence="3 6" id="KW-0731">Sigma factor</keyword>
<gene>
    <name evidence="9" type="ORF">A3A57_01570</name>
</gene>
<sequence length="182" mass="21559">MIFGGRKTEREKIKRLVERSQNGDSKAFGKLYEQFIDKIFRFVFFRVGRKEVAEDLTQSVFLKALEHIKSFRKESQFSSWLFTIARNSIIDYYRSKKPVYSLGEFDELVAKDNTQDYESKEILAETLNVLRRLKEEEQEVIILHSVEEYSFEEIARITKKSPGALRILKHRALKKLRADLEK</sequence>
<reference evidence="9 10" key="1">
    <citation type="journal article" date="2016" name="Nat. Commun.">
        <title>Thousands of microbial genomes shed light on interconnected biogeochemical processes in an aquifer system.</title>
        <authorList>
            <person name="Anantharaman K."/>
            <person name="Brown C.T."/>
            <person name="Hug L.A."/>
            <person name="Sharon I."/>
            <person name="Castelle C.J."/>
            <person name="Probst A.J."/>
            <person name="Thomas B.C."/>
            <person name="Singh A."/>
            <person name="Wilkins M.J."/>
            <person name="Karaoz U."/>
            <person name="Brodie E.L."/>
            <person name="Williams K.H."/>
            <person name="Hubbard S.S."/>
            <person name="Banfield J.F."/>
        </authorList>
    </citation>
    <scope>NUCLEOTIDE SEQUENCE [LARGE SCALE GENOMIC DNA]</scope>
</reference>
<evidence type="ECO:0000256" key="2">
    <source>
        <dbReference type="ARBA" id="ARBA00023015"/>
    </source>
</evidence>
<dbReference type="InterPro" id="IPR013325">
    <property type="entry name" value="RNA_pol_sigma_r2"/>
</dbReference>
<dbReference type="InterPro" id="IPR013324">
    <property type="entry name" value="RNA_pol_sigma_r3/r4-like"/>
</dbReference>
<keyword evidence="2 6" id="KW-0805">Transcription regulation</keyword>